<dbReference type="Proteomes" id="UP000222531">
    <property type="component" value="Unassembled WGS sequence"/>
</dbReference>
<comment type="caution">
    <text evidence="1">The sequence shown here is derived from an EMBL/GenBank/DDBJ whole genome shotgun (WGS) entry which is preliminary data.</text>
</comment>
<dbReference type="OrthoDB" id="286413at2"/>
<name>A0A2G1XEA4_STRCJ</name>
<organism evidence="1 2">
    <name type="scientific">Streptomyces cinnamoneus</name>
    <name type="common">Streptoverticillium cinnamoneum</name>
    <dbReference type="NCBI Taxonomy" id="53446"/>
    <lineage>
        <taxon>Bacteria</taxon>
        <taxon>Bacillati</taxon>
        <taxon>Actinomycetota</taxon>
        <taxon>Actinomycetes</taxon>
        <taxon>Kitasatosporales</taxon>
        <taxon>Streptomycetaceae</taxon>
        <taxon>Streptomyces</taxon>
        <taxon>Streptomyces cinnamoneus group</taxon>
    </lineage>
</organism>
<protein>
    <submittedName>
        <fullName evidence="1">SMI1/KNR4 family protein</fullName>
    </submittedName>
</protein>
<dbReference type="AlphaFoldDB" id="A0A2G1XEA4"/>
<sequence>MTDKTGADRRFPPALADAARTSFSYGEDGVGIDFEPYDAFDSAEETTGWLRQWTGNPAVDGDAYRVFGQDGAGGLVALWCARPGRPLTEQPVVYIGSEGECGVVAGDLSGFLWVLADGFGPMAAALYGAGEADEAHETGPGAAPAELAARHATTPRRPAREIVAEAQAEFPAFAEGLCALCR</sequence>
<reference evidence="1 2" key="1">
    <citation type="journal article" date="2017" name="Biochemistry">
        <title>Identification of the Biosynthetic Pathway for the Antibiotic Bicyclomycin.</title>
        <authorList>
            <person name="Patteson J."/>
            <person name="Cai W."/>
            <person name="Johnson R.A."/>
            <person name="Santa Maria K."/>
            <person name="Li B."/>
        </authorList>
    </citation>
    <scope>NUCLEOTIDE SEQUENCE [LARGE SCALE GENOMIC DNA]</scope>
    <source>
        <strain evidence="1 2">ATCC 21532</strain>
    </source>
</reference>
<accession>A0A2G1XEA4</accession>
<proteinExistence type="predicted"/>
<dbReference type="EMBL" id="NHZO01000154">
    <property type="protein sequence ID" value="PHQ49535.1"/>
    <property type="molecule type" value="Genomic_DNA"/>
</dbReference>
<gene>
    <name evidence="1" type="ORF">BLA24_26260</name>
</gene>
<dbReference type="RefSeq" id="WP_099201478.1">
    <property type="nucleotide sequence ID" value="NZ_JBIRXA010000003.1"/>
</dbReference>
<evidence type="ECO:0000313" key="1">
    <source>
        <dbReference type="EMBL" id="PHQ49535.1"/>
    </source>
</evidence>
<evidence type="ECO:0000313" key="2">
    <source>
        <dbReference type="Proteomes" id="UP000222531"/>
    </source>
</evidence>
<keyword evidence="2" id="KW-1185">Reference proteome</keyword>